<evidence type="ECO:0000256" key="3">
    <source>
        <dbReference type="ARBA" id="ARBA00022723"/>
    </source>
</evidence>
<dbReference type="InterPro" id="IPR037143">
    <property type="entry name" value="4-PPantetheinyl_Trfase_dom_sf"/>
</dbReference>
<dbReference type="GO" id="GO:0008897">
    <property type="term" value="F:holo-[acyl-carrier-protein] synthase activity"/>
    <property type="evidence" value="ECO:0007669"/>
    <property type="project" value="UniProtKB-UniRule"/>
</dbReference>
<keyword evidence="7 8" id="KW-0275">Fatty acid biosynthesis</keyword>
<dbReference type="Proteomes" id="UP000297244">
    <property type="component" value="Unassembled WGS sequence"/>
</dbReference>
<evidence type="ECO:0000313" key="12">
    <source>
        <dbReference type="Proteomes" id="UP000297244"/>
    </source>
</evidence>
<evidence type="ECO:0000256" key="5">
    <source>
        <dbReference type="ARBA" id="ARBA00022842"/>
    </source>
</evidence>
<reference evidence="10" key="2">
    <citation type="journal article" date="2020" name="mSystems">
        <title>Genome- and Community-Level Interaction Insights into Carbon Utilization and Element Cycling Functions of Hydrothermarchaeota in Hydrothermal Sediment.</title>
        <authorList>
            <person name="Zhou Z."/>
            <person name="Liu Y."/>
            <person name="Xu W."/>
            <person name="Pan J."/>
            <person name="Luo Z.H."/>
            <person name="Li M."/>
        </authorList>
    </citation>
    <scope>NUCLEOTIDE SEQUENCE [LARGE SCALE GENOMIC DNA]</scope>
    <source>
        <strain evidence="10">SpSt-743</strain>
    </source>
</reference>
<keyword evidence="5 8" id="KW-0460">Magnesium</keyword>
<keyword evidence="1 8" id="KW-0444">Lipid biosynthesis</keyword>
<dbReference type="InterPro" id="IPR008278">
    <property type="entry name" value="4-PPantetheinyl_Trfase_dom"/>
</dbReference>
<dbReference type="AlphaFoldDB" id="A0A4Y9EXS4"/>
<feature type="binding site" evidence="8">
    <location>
        <position position="57"/>
    </location>
    <ligand>
        <name>Mg(2+)</name>
        <dbReference type="ChEBI" id="CHEBI:18420"/>
    </ligand>
</feature>
<evidence type="ECO:0000256" key="2">
    <source>
        <dbReference type="ARBA" id="ARBA00022679"/>
    </source>
</evidence>
<evidence type="ECO:0000313" key="11">
    <source>
        <dbReference type="EMBL" id="TFU17136.1"/>
    </source>
</evidence>
<evidence type="ECO:0000313" key="10">
    <source>
        <dbReference type="EMBL" id="HHS37683.1"/>
    </source>
</evidence>
<dbReference type="RefSeq" id="WP_038041466.1">
    <property type="nucleotide sequence ID" value="NZ_ML214241.1"/>
</dbReference>
<dbReference type="Pfam" id="PF01648">
    <property type="entry name" value="ACPS"/>
    <property type="match status" value="1"/>
</dbReference>
<evidence type="ECO:0000256" key="7">
    <source>
        <dbReference type="ARBA" id="ARBA00023160"/>
    </source>
</evidence>
<evidence type="ECO:0000256" key="6">
    <source>
        <dbReference type="ARBA" id="ARBA00023098"/>
    </source>
</evidence>
<comment type="subcellular location">
    <subcellularLocation>
        <location evidence="8">Cytoplasm</location>
    </subcellularLocation>
</comment>
<dbReference type="InterPro" id="IPR004568">
    <property type="entry name" value="Ppantetheine-prot_Trfase_dom"/>
</dbReference>
<dbReference type="SUPFAM" id="SSF56214">
    <property type="entry name" value="4'-phosphopantetheinyl transferase"/>
    <property type="match status" value="1"/>
</dbReference>
<feature type="domain" description="4'-phosphopantetheinyl transferase" evidence="9">
    <location>
        <begin position="5"/>
        <end position="115"/>
    </location>
</feature>
<dbReference type="InterPro" id="IPR002582">
    <property type="entry name" value="ACPS"/>
</dbReference>
<evidence type="ECO:0000256" key="1">
    <source>
        <dbReference type="ARBA" id="ARBA00022516"/>
    </source>
</evidence>
<dbReference type="GO" id="GO:0005737">
    <property type="term" value="C:cytoplasm"/>
    <property type="evidence" value="ECO:0007669"/>
    <property type="project" value="UniProtKB-SubCell"/>
</dbReference>
<dbReference type="GO" id="GO:0006633">
    <property type="term" value="P:fatty acid biosynthetic process"/>
    <property type="evidence" value="ECO:0007669"/>
    <property type="project" value="UniProtKB-UniRule"/>
</dbReference>
<protein>
    <recommendedName>
        <fullName evidence="8">Holo-[acyl-carrier-protein] synthase</fullName>
        <shortName evidence="8">Holo-ACP synthase</shortName>
        <ecNumber evidence="8">2.7.8.7</ecNumber>
    </recommendedName>
    <alternativeName>
        <fullName evidence="8">4'-phosphopantetheinyl transferase AcpS</fullName>
    </alternativeName>
</protein>
<gene>
    <name evidence="8 10" type="primary">acpS</name>
    <name evidence="11" type="ORF">E0489_03825</name>
    <name evidence="10" type="ORF">ENV26_01440</name>
</gene>
<comment type="function">
    <text evidence="8">Transfers the 4'-phosphopantetheine moiety from coenzyme A to a Ser of acyl-carrier-protein.</text>
</comment>
<dbReference type="EMBL" id="SKBL01000003">
    <property type="protein sequence ID" value="TFU17136.1"/>
    <property type="molecule type" value="Genomic_DNA"/>
</dbReference>
<organism evidence="10">
    <name type="scientific">Thermus tengchongensis</name>
    <dbReference type="NCBI Taxonomy" id="1214928"/>
    <lineage>
        <taxon>Bacteria</taxon>
        <taxon>Thermotogati</taxon>
        <taxon>Deinococcota</taxon>
        <taxon>Deinococci</taxon>
        <taxon>Thermales</taxon>
        <taxon>Thermaceae</taxon>
        <taxon>Thermus</taxon>
    </lineage>
</organism>
<keyword evidence="6 8" id="KW-0443">Lipid metabolism</keyword>
<keyword evidence="8" id="KW-0963">Cytoplasm</keyword>
<dbReference type="GO" id="GO:0000287">
    <property type="term" value="F:magnesium ion binding"/>
    <property type="evidence" value="ECO:0007669"/>
    <property type="project" value="UniProtKB-UniRule"/>
</dbReference>
<accession>A0A4Y9EXS4</accession>
<dbReference type="STRING" id="1449357.GCA_000744175_01001"/>
<name>A0A4Y9EXS4_9DEIN</name>
<comment type="cofactor">
    <cofactor evidence="8">
        <name>Mg(2+)</name>
        <dbReference type="ChEBI" id="CHEBI:18420"/>
    </cofactor>
</comment>
<dbReference type="NCBIfam" id="TIGR00556">
    <property type="entry name" value="pantethn_trn"/>
    <property type="match status" value="1"/>
</dbReference>
<evidence type="ECO:0000256" key="4">
    <source>
        <dbReference type="ARBA" id="ARBA00022832"/>
    </source>
</evidence>
<dbReference type="Gene3D" id="3.90.470.20">
    <property type="entry name" value="4'-phosphopantetheinyl transferase domain"/>
    <property type="match status" value="1"/>
</dbReference>
<dbReference type="OrthoDB" id="517356at2"/>
<keyword evidence="4 8" id="KW-0276">Fatty acid metabolism</keyword>
<dbReference type="NCBIfam" id="NF011256">
    <property type="entry name" value="PRK14662.1"/>
    <property type="match status" value="1"/>
</dbReference>
<comment type="catalytic activity">
    <reaction evidence="8">
        <text>apo-[ACP] + CoA = holo-[ACP] + adenosine 3',5'-bisphosphate + H(+)</text>
        <dbReference type="Rhea" id="RHEA:12068"/>
        <dbReference type="Rhea" id="RHEA-COMP:9685"/>
        <dbReference type="Rhea" id="RHEA-COMP:9690"/>
        <dbReference type="ChEBI" id="CHEBI:15378"/>
        <dbReference type="ChEBI" id="CHEBI:29999"/>
        <dbReference type="ChEBI" id="CHEBI:57287"/>
        <dbReference type="ChEBI" id="CHEBI:58343"/>
        <dbReference type="ChEBI" id="CHEBI:64479"/>
        <dbReference type="EC" id="2.7.8.7"/>
    </reaction>
</comment>
<proteinExistence type="inferred from homology"/>
<keyword evidence="3 8" id="KW-0479">Metal-binding</keyword>
<reference evidence="11 12" key="1">
    <citation type="submission" date="2019-03" db="EMBL/GenBank/DDBJ databases">
        <title>Thermus tengchongensis species for the arsenic transformation mechanism.</title>
        <authorList>
            <person name="Yuan G.C."/>
        </authorList>
    </citation>
    <scope>NUCLEOTIDE SEQUENCE [LARGE SCALE GENOMIC DNA]</scope>
    <source>
        <strain evidence="11 12">15Y</strain>
    </source>
</reference>
<keyword evidence="2 8" id="KW-0808">Transferase</keyword>
<feature type="binding site" evidence="8">
    <location>
        <position position="8"/>
    </location>
    <ligand>
        <name>Mg(2+)</name>
        <dbReference type="ChEBI" id="CHEBI:18420"/>
    </ligand>
</feature>
<dbReference type="EMBL" id="DTFR01000086">
    <property type="protein sequence ID" value="HHS37683.1"/>
    <property type="molecule type" value="Genomic_DNA"/>
</dbReference>
<sequence>MIRALGADLVEIARVRRLLARHGERALKRLFAEEEVAYALRHQDPAPSLAARLAAKEAFQKCWPESLSWKEVWVGMEGKRPVLRFAPRVKARLEAENLFAHLSLSHEKSHALAVVVLEARGPAGG</sequence>
<evidence type="ECO:0000259" key="9">
    <source>
        <dbReference type="Pfam" id="PF01648"/>
    </source>
</evidence>
<dbReference type="EC" id="2.7.8.7" evidence="8"/>
<dbReference type="NCBIfam" id="TIGR00516">
    <property type="entry name" value="acpS"/>
    <property type="match status" value="1"/>
</dbReference>
<comment type="caution">
    <text evidence="10">The sequence shown here is derived from an EMBL/GenBank/DDBJ whole genome shotgun (WGS) entry which is preliminary data.</text>
</comment>
<dbReference type="HAMAP" id="MF_00101">
    <property type="entry name" value="AcpS"/>
    <property type="match status" value="1"/>
</dbReference>
<evidence type="ECO:0000256" key="8">
    <source>
        <dbReference type="HAMAP-Rule" id="MF_00101"/>
    </source>
</evidence>
<keyword evidence="12" id="KW-1185">Reference proteome</keyword>
<comment type="similarity">
    <text evidence="8">Belongs to the P-Pant transferase superfamily. AcpS family.</text>
</comment>